<dbReference type="InterPro" id="IPR051677">
    <property type="entry name" value="AfsR-DnrI-RedD_regulator"/>
</dbReference>
<evidence type="ECO:0000313" key="7">
    <source>
        <dbReference type="EMBL" id="MFF5198605.1"/>
    </source>
</evidence>
<evidence type="ECO:0000256" key="3">
    <source>
        <dbReference type="ARBA" id="ARBA00023125"/>
    </source>
</evidence>
<keyword evidence="4" id="KW-0804">Transcription</keyword>
<evidence type="ECO:0000259" key="6">
    <source>
        <dbReference type="PROSITE" id="PS51755"/>
    </source>
</evidence>
<dbReference type="RefSeq" id="WP_358127841.1">
    <property type="nucleotide sequence ID" value="NZ_JBEXXF010000011.1"/>
</dbReference>
<feature type="domain" description="OmpR/PhoB-type" evidence="6">
    <location>
        <begin position="1"/>
        <end position="98"/>
    </location>
</feature>
<dbReference type="SMART" id="SM00862">
    <property type="entry name" value="Trans_reg_C"/>
    <property type="match status" value="1"/>
</dbReference>
<evidence type="ECO:0000256" key="2">
    <source>
        <dbReference type="ARBA" id="ARBA00023015"/>
    </source>
</evidence>
<dbReference type="InterPro" id="IPR036388">
    <property type="entry name" value="WH-like_DNA-bd_sf"/>
</dbReference>
<dbReference type="SUPFAM" id="SSF46894">
    <property type="entry name" value="C-terminal effector domain of the bipartite response regulators"/>
    <property type="match status" value="1"/>
</dbReference>
<dbReference type="CDD" id="cd15831">
    <property type="entry name" value="BTAD"/>
    <property type="match status" value="1"/>
</dbReference>
<gene>
    <name evidence="7" type="ORF">ACFY3B_03250</name>
</gene>
<evidence type="ECO:0000256" key="4">
    <source>
        <dbReference type="ARBA" id="ARBA00023163"/>
    </source>
</evidence>
<dbReference type="PANTHER" id="PTHR35807:SF1">
    <property type="entry name" value="TRANSCRIPTIONAL REGULATOR REDD"/>
    <property type="match status" value="1"/>
</dbReference>
<dbReference type="Pfam" id="PF03704">
    <property type="entry name" value="BTAD"/>
    <property type="match status" value="1"/>
</dbReference>
<evidence type="ECO:0000256" key="5">
    <source>
        <dbReference type="PROSITE-ProRule" id="PRU01091"/>
    </source>
</evidence>
<protein>
    <submittedName>
        <fullName evidence="7">BTAD domain-containing putative transcriptional regulator</fullName>
    </submittedName>
</protein>
<evidence type="ECO:0000256" key="1">
    <source>
        <dbReference type="ARBA" id="ARBA00005820"/>
    </source>
</evidence>
<dbReference type="InterPro" id="IPR005158">
    <property type="entry name" value="BTAD"/>
</dbReference>
<proteinExistence type="inferred from homology"/>
<dbReference type="InterPro" id="IPR041664">
    <property type="entry name" value="AAA_16"/>
</dbReference>
<dbReference type="Pfam" id="PF00486">
    <property type="entry name" value="Trans_reg_C"/>
    <property type="match status" value="1"/>
</dbReference>
<comment type="caution">
    <text evidence="7">The sequence shown here is derived from an EMBL/GenBank/DDBJ whole genome shotgun (WGS) entry which is preliminary data.</text>
</comment>
<dbReference type="Proteomes" id="UP001602287">
    <property type="component" value="Unassembled WGS sequence"/>
</dbReference>
<feature type="DNA-binding region" description="OmpR/PhoB-type" evidence="5">
    <location>
        <begin position="1"/>
        <end position="98"/>
    </location>
</feature>
<dbReference type="SUPFAM" id="SSF48452">
    <property type="entry name" value="TPR-like"/>
    <property type="match status" value="1"/>
</dbReference>
<dbReference type="PROSITE" id="PS51755">
    <property type="entry name" value="OMPR_PHOB"/>
    <property type="match status" value="1"/>
</dbReference>
<comment type="similarity">
    <text evidence="1">Belongs to the AfsR/DnrI/RedD regulatory family.</text>
</comment>
<dbReference type="InterPro" id="IPR011990">
    <property type="entry name" value="TPR-like_helical_dom_sf"/>
</dbReference>
<keyword evidence="3 5" id="KW-0238">DNA-binding</keyword>
<organism evidence="7 8">
    <name type="scientific">Micromonospora parva</name>
    <dbReference type="NCBI Taxonomy" id="1464048"/>
    <lineage>
        <taxon>Bacteria</taxon>
        <taxon>Bacillati</taxon>
        <taxon>Actinomycetota</taxon>
        <taxon>Actinomycetes</taxon>
        <taxon>Micromonosporales</taxon>
        <taxon>Micromonosporaceae</taxon>
        <taxon>Micromonospora</taxon>
    </lineage>
</organism>
<dbReference type="EMBL" id="JBIAZM010000001">
    <property type="protein sequence ID" value="MFF5198605.1"/>
    <property type="molecule type" value="Genomic_DNA"/>
</dbReference>
<dbReference type="SUPFAM" id="SSF52540">
    <property type="entry name" value="P-loop containing nucleoside triphosphate hydrolases"/>
    <property type="match status" value="1"/>
</dbReference>
<keyword evidence="8" id="KW-1185">Reference proteome</keyword>
<keyword evidence="2" id="KW-0805">Transcription regulation</keyword>
<dbReference type="InterPro" id="IPR027417">
    <property type="entry name" value="P-loop_NTPase"/>
</dbReference>
<dbReference type="Gene3D" id="1.10.10.10">
    <property type="entry name" value="Winged helix-like DNA-binding domain superfamily/Winged helix DNA-binding domain"/>
    <property type="match status" value="1"/>
</dbReference>
<dbReference type="InterPro" id="IPR001867">
    <property type="entry name" value="OmpR/PhoB-type_DNA-bd"/>
</dbReference>
<dbReference type="Gene3D" id="1.25.40.10">
    <property type="entry name" value="Tetratricopeptide repeat domain"/>
    <property type="match status" value="2"/>
</dbReference>
<reference evidence="7 8" key="1">
    <citation type="submission" date="2024-10" db="EMBL/GenBank/DDBJ databases">
        <title>The Natural Products Discovery Center: Release of the First 8490 Sequenced Strains for Exploring Actinobacteria Biosynthetic Diversity.</title>
        <authorList>
            <person name="Kalkreuter E."/>
            <person name="Kautsar S.A."/>
            <person name="Yang D."/>
            <person name="Bader C.D."/>
            <person name="Teijaro C.N."/>
            <person name="Fluegel L."/>
            <person name="Davis C.M."/>
            <person name="Simpson J.R."/>
            <person name="Lauterbach L."/>
            <person name="Steele A.D."/>
            <person name="Gui C."/>
            <person name="Meng S."/>
            <person name="Li G."/>
            <person name="Viehrig K."/>
            <person name="Ye F."/>
            <person name="Su P."/>
            <person name="Kiefer A.F."/>
            <person name="Nichols A."/>
            <person name="Cepeda A.J."/>
            <person name="Yan W."/>
            <person name="Fan B."/>
            <person name="Jiang Y."/>
            <person name="Adhikari A."/>
            <person name="Zheng C.-J."/>
            <person name="Schuster L."/>
            <person name="Cowan T.M."/>
            <person name="Smanski M.J."/>
            <person name="Chevrette M.G."/>
            <person name="De Carvalho L.P.S."/>
            <person name="Shen B."/>
        </authorList>
    </citation>
    <scope>NUCLEOTIDE SEQUENCE [LARGE SCALE GENOMIC DNA]</scope>
    <source>
        <strain evidence="7 8">NPDC000140</strain>
    </source>
</reference>
<dbReference type="InterPro" id="IPR016032">
    <property type="entry name" value="Sig_transdc_resp-reg_C-effctor"/>
</dbReference>
<evidence type="ECO:0000313" key="8">
    <source>
        <dbReference type="Proteomes" id="UP001602287"/>
    </source>
</evidence>
<dbReference type="SMART" id="SM01043">
    <property type="entry name" value="BTAD"/>
    <property type="match status" value="1"/>
</dbReference>
<dbReference type="PANTHER" id="PTHR35807">
    <property type="entry name" value="TRANSCRIPTIONAL REGULATOR REDD-RELATED"/>
    <property type="match status" value="1"/>
</dbReference>
<name>A0ABW6VMK1_9ACTN</name>
<dbReference type="Pfam" id="PF13191">
    <property type="entry name" value="AAA_16"/>
    <property type="match status" value="1"/>
</dbReference>
<sequence length="1100" mass="117131">MLRIGVLGPLRAWHGDVPVELGPLRQRAVLARLATMVDQVVPVDRLIEDLWAGDPPPRAQAALQVYVSNLRRALEPDRPPRSPAQVIVTAAPGYALRLRAEQLDAGRFEASTRSAMAVLDADPEEAYRRLDAELACWRGPAYVEFADEGWAAAESARLAEFRLVAIEHRARAALALGRAEQVAPELERHVQAHPLREQAVALLALTLYRSGRQADALAVLRRLRTELADQLGVDPSPGLRALETDLLQQAPSLEQPTPTTHLRLAAPRFPAAVVASAPVDGDPLPRPDELARLREAAAYAVRRGFRMSWVLGDAGAGKSTLGRLLVGQLTADGWRTAVGRCPELDGAPPAWAWGEVLRALQTTAPPAPAHADRLATLLSEGGAPLPTGGEFHLRRAVGDYLGTVAAGGPLLLVLDDLHCADGETLQVLRHLAVALVDRPVLVVATYRPHEVNADLVAARGALTGGCGEDVVLAGLSETDVAELLRRHGAGMVGPDVVRAVWQRTGGNPLYVTETARLIAAEGPAAAVAGVPVGLRHVLRRRLARLPAAARSTLRTASVIGQDVDVDLLIEVVGGPEETVLDGLEAGLLAGLLVEPAPGRVRFAHAVMRDALYQDIPLLRRTRAHQRALEALERRRPHDVAGLGRHALAGLSTSTAERALRYTTAAAHHATDLDAPREAAALWSGVGRAIALLPETPLATRLAGWCARAAATARAGDILTARQIRGEAVALAAMAADPSALRRALNCLDAPVAWTVRPDRAVDTKFVAAVEAALAALGSDAPVARCELLCTLVFEVEGADDDRADEASREALSLARESGQPGLLCRALNARYFPVMAPARRAELPAVGEEMLRVATAHGLTGYRAQAHHILFQAALHRADLVDARRHVDKAVEQANTGQLALMLAVLSWFDGLTALLAGDYPLALRRYGEAATRMEQVGGPNAQAMGMLGRFVVGLTGGGAAQSVPELRQVHARVPQDSHDLLALALVEAGDLEQARAVWKPELPIRPDYFWLLWACVRGEVAARLGDRKVARKSYAELTPWRGCFAGLETGSLSLGPVDNTLAALADLLDDPLAAGRHRADGLSLARRVGAVPWATSIAG</sequence>
<accession>A0ABW6VMK1</accession>